<dbReference type="PROSITE" id="PS50111">
    <property type="entry name" value="CHEMOTAXIS_TRANSDUC_2"/>
    <property type="match status" value="1"/>
</dbReference>
<keyword evidence="3" id="KW-0145">Chemotaxis</keyword>
<dbReference type="Proteomes" id="UP000606193">
    <property type="component" value="Unassembled WGS sequence"/>
</dbReference>
<sequence>MKKKKKKKNNGQLLKYSDLFTKIINRNICIILVIVLGIAFVGVTLMSVYRGNAAINSEAQEYRAEIEKWVLKQQSILNMFVNNIEAQGDLYKDYDAAVQYLDHITQKYEEISCTYLSDPSLPTVVIMNNGWKPDADFDVTQRSWYSDAIDNDDIAVSAPYLDEQTGNYCITMSKRVVIDGKTIGVFGIDFYMDQLTAILSDSYNGRNYAFLASKDGMIVTHPSEQLQLGEGVSVKVSDSVYAKCKKDASVKMIIDYQKKAKTVTAMTTEDGNFRVFMVEDWLQVYAFLAETTIFYIFMFIACVWCSIWYNRRIIGKWFQPLEEFARKIPAVAQGQLDIVFDEDEICLEIKVLQDSLNRMVTSLNTYINDIVRILEDIAEGNLAVTSDIEYRGDFERLQQAIQEITGNLNGLVRDIEQSAKQFQGISMQVSDMSGQVEQGARQQADSIDDLAQNMTHLQKGMVQATGSVREVIVAVNANNENLRDITHNQINLLSDKMHEISESSAKIGECLELINSINSQTNLLALNASIEAARAGEAGKGFAVVADEIRKLSENTADASGEIRGMIQKNNESVREGIDITEHTVQILEDNLKSFEEARDEITKAAQIIENQEEYMNNISQSMGTIGSIVDNNTSVSEENTAAAEEMTQQTGRLSSQIGKFHLAE</sequence>
<feature type="transmembrane region" description="Helical" evidence="10">
    <location>
        <begin position="28"/>
        <end position="49"/>
    </location>
</feature>
<evidence type="ECO:0000256" key="10">
    <source>
        <dbReference type="SAM" id="Phobius"/>
    </source>
</evidence>
<evidence type="ECO:0000256" key="2">
    <source>
        <dbReference type="ARBA" id="ARBA00022475"/>
    </source>
</evidence>
<name>A0ABR7N3N4_9FIRM</name>
<keyword evidence="4 10" id="KW-0812">Transmembrane</keyword>
<feature type="transmembrane region" description="Helical" evidence="10">
    <location>
        <begin position="284"/>
        <end position="309"/>
    </location>
</feature>
<gene>
    <name evidence="13" type="ORF">H8704_11510</name>
</gene>
<evidence type="ECO:0000259" key="11">
    <source>
        <dbReference type="PROSITE" id="PS50111"/>
    </source>
</evidence>
<dbReference type="InterPro" id="IPR051310">
    <property type="entry name" value="MCP_chemotaxis"/>
</dbReference>
<keyword evidence="9" id="KW-0175">Coiled coil</keyword>
<evidence type="ECO:0000256" key="3">
    <source>
        <dbReference type="ARBA" id="ARBA00022500"/>
    </source>
</evidence>
<keyword evidence="8" id="KW-0807">Transducer</keyword>
<evidence type="ECO:0000256" key="4">
    <source>
        <dbReference type="ARBA" id="ARBA00022692"/>
    </source>
</evidence>
<dbReference type="Gene3D" id="3.30.450.20">
    <property type="entry name" value="PAS domain"/>
    <property type="match status" value="2"/>
</dbReference>
<dbReference type="SMART" id="SM00304">
    <property type="entry name" value="HAMP"/>
    <property type="match status" value="1"/>
</dbReference>
<feature type="coiled-coil region" evidence="9">
    <location>
        <begin position="578"/>
        <end position="615"/>
    </location>
</feature>
<evidence type="ECO:0000256" key="5">
    <source>
        <dbReference type="ARBA" id="ARBA00022989"/>
    </source>
</evidence>
<comment type="similarity">
    <text evidence="7">Belongs to the methyl-accepting chemotaxis (MCP) protein family.</text>
</comment>
<keyword evidence="2" id="KW-1003">Cell membrane</keyword>
<accession>A0ABR7N3N4</accession>
<dbReference type="PANTHER" id="PTHR43531">
    <property type="entry name" value="PROTEIN ICFG"/>
    <property type="match status" value="1"/>
</dbReference>
<evidence type="ECO:0000313" key="13">
    <source>
        <dbReference type="EMBL" id="MBC8563241.1"/>
    </source>
</evidence>
<dbReference type="InterPro" id="IPR029151">
    <property type="entry name" value="Sensor-like_sf"/>
</dbReference>
<evidence type="ECO:0000259" key="12">
    <source>
        <dbReference type="PROSITE" id="PS50885"/>
    </source>
</evidence>
<comment type="subcellular location">
    <subcellularLocation>
        <location evidence="1">Cell membrane</location>
        <topology evidence="1">Multi-pass membrane protein</topology>
    </subcellularLocation>
</comment>
<feature type="domain" description="HAMP" evidence="12">
    <location>
        <begin position="361"/>
        <end position="413"/>
    </location>
</feature>
<dbReference type="PRINTS" id="PR00260">
    <property type="entry name" value="CHEMTRNSDUCR"/>
</dbReference>
<dbReference type="Pfam" id="PF00015">
    <property type="entry name" value="MCPsignal"/>
    <property type="match status" value="1"/>
</dbReference>
<evidence type="ECO:0000256" key="9">
    <source>
        <dbReference type="SAM" id="Coils"/>
    </source>
</evidence>
<dbReference type="CDD" id="cd12913">
    <property type="entry name" value="PDC1_MCP_like"/>
    <property type="match status" value="1"/>
</dbReference>
<dbReference type="SUPFAM" id="SSF58104">
    <property type="entry name" value="Methyl-accepting chemotaxis protein (MCP) signaling domain"/>
    <property type="match status" value="1"/>
</dbReference>
<dbReference type="SUPFAM" id="SSF103190">
    <property type="entry name" value="Sensory domain-like"/>
    <property type="match status" value="1"/>
</dbReference>
<evidence type="ECO:0000256" key="7">
    <source>
        <dbReference type="ARBA" id="ARBA00029447"/>
    </source>
</evidence>
<evidence type="ECO:0000256" key="8">
    <source>
        <dbReference type="PROSITE-ProRule" id="PRU00284"/>
    </source>
</evidence>
<dbReference type="RefSeq" id="WP_249298360.1">
    <property type="nucleotide sequence ID" value="NZ_JACRSX010000018.1"/>
</dbReference>
<dbReference type="EMBL" id="JACRSX010000018">
    <property type="protein sequence ID" value="MBC8563241.1"/>
    <property type="molecule type" value="Genomic_DNA"/>
</dbReference>
<keyword evidence="5 10" id="KW-1133">Transmembrane helix</keyword>
<proteinExistence type="inferred from homology"/>
<evidence type="ECO:0000256" key="1">
    <source>
        <dbReference type="ARBA" id="ARBA00004651"/>
    </source>
</evidence>
<evidence type="ECO:0000256" key="6">
    <source>
        <dbReference type="ARBA" id="ARBA00023136"/>
    </source>
</evidence>
<dbReference type="InterPro" id="IPR004089">
    <property type="entry name" value="MCPsignal_dom"/>
</dbReference>
<dbReference type="PROSITE" id="PS50885">
    <property type="entry name" value="HAMP"/>
    <property type="match status" value="1"/>
</dbReference>
<feature type="domain" description="Methyl-accepting transducer" evidence="11">
    <location>
        <begin position="418"/>
        <end position="648"/>
    </location>
</feature>
<keyword evidence="14" id="KW-1185">Reference proteome</keyword>
<protein>
    <submittedName>
        <fullName evidence="13">Methyl-accepting chemotaxis protein</fullName>
    </submittedName>
</protein>
<dbReference type="SMART" id="SM00283">
    <property type="entry name" value="MA"/>
    <property type="match status" value="1"/>
</dbReference>
<dbReference type="InterPro" id="IPR004090">
    <property type="entry name" value="Chemotax_Me-accpt_rcpt"/>
</dbReference>
<evidence type="ECO:0000313" key="14">
    <source>
        <dbReference type="Proteomes" id="UP000606193"/>
    </source>
</evidence>
<dbReference type="PANTHER" id="PTHR43531:SF11">
    <property type="entry name" value="METHYL-ACCEPTING CHEMOTAXIS PROTEIN 3"/>
    <property type="match status" value="1"/>
</dbReference>
<comment type="caution">
    <text evidence="13">The sequence shown here is derived from an EMBL/GenBank/DDBJ whole genome shotgun (WGS) entry which is preliminary data.</text>
</comment>
<dbReference type="InterPro" id="IPR003660">
    <property type="entry name" value="HAMP_dom"/>
</dbReference>
<dbReference type="Pfam" id="PF02743">
    <property type="entry name" value="dCache_1"/>
    <property type="match status" value="1"/>
</dbReference>
<dbReference type="InterPro" id="IPR033479">
    <property type="entry name" value="dCache_1"/>
</dbReference>
<dbReference type="Gene3D" id="1.10.287.950">
    <property type="entry name" value="Methyl-accepting chemotaxis protein"/>
    <property type="match status" value="1"/>
</dbReference>
<reference evidence="13 14" key="1">
    <citation type="submission" date="2020-08" db="EMBL/GenBank/DDBJ databases">
        <title>Genome public.</title>
        <authorList>
            <person name="Liu C."/>
            <person name="Sun Q."/>
        </authorList>
    </citation>
    <scope>NUCLEOTIDE SEQUENCE [LARGE SCALE GENOMIC DNA]</scope>
    <source>
        <strain evidence="13 14">NSJ-37</strain>
    </source>
</reference>
<organism evidence="13 14">
    <name type="scientific">Jutongia huaianensis</name>
    <dbReference type="NCBI Taxonomy" id="2763668"/>
    <lineage>
        <taxon>Bacteria</taxon>
        <taxon>Bacillati</taxon>
        <taxon>Bacillota</taxon>
        <taxon>Clostridia</taxon>
        <taxon>Lachnospirales</taxon>
        <taxon>Lachnospiraceae</taxon>
        <taxon>Jutongia</taxon>
    </lineage>
</organism>
<keyword evidence="6 10" id="KW-0472">Membrane</keyword>
<dbReference type="Gene3D" id="6.10.340.10">
    <property type="match status" value="1"/>
</dbReference>